<gene>
    <name evidence="2" type="ORF">MUY27_12910</name>
</gene>
<keyword evidence="1" id="KW-1133">Transmembrane helix</keyword>
<feature type="transmembrane region" description="Helical" evidence="1">
    <location>
        <begin position="94"/>
        <end position="115"/>
    </location>
</feature>
<reference evidence="2" key="1">
    <citation type="submission" date="2022-04" db="EMBL/GenBank/DDBJ databases">
        <title>Mucilaginibacter sp. RS28 isolated from freshwater.</title>
        <authorList>
            <person name="Ko S.-R."/>
        </authorList>
    </citation>
    <scope>NUCLEOTIDE SEQUENCE</scope>
    <source>
        <strain evidence="2">RS28</strain>
    </source>
</reference>
<dbReference type="EMBL" id="JALJEJ010000005">
    <property type="protein sequence ID" value="MCJ8210611.1"/>
    <property type="molecule type" value="Genomic_DNA"/>
</dbReference>
<feature type="transmembrane region" description="Helical" evidence="1">
    <location>
        <begin position="127"/>
        <end position="145"/>
    </location>
</feature>
<evidence type="ECO:0000313" key="3">
    <source>
        <dbReference type="Proteomes" id="UP001139450"/>
    </source>
</evidence>
<dbReference type="Proteomes" id="UP001139450">
    <property type="component" value="Unassembled WGS sequence"/>
</dbReference>
<dbReference type="AlphaFoldDB" id="A0A9X1X442"/>
<accession>A0A9X1X442</accession>
<keyword evidence="3" id="KW-1185">Reference proteome</keyword>
<proteinExistence type="predicted"/>
<keyword evidence="1" id="KW-0472">Membrane</keyword>
<keyword evidence="1" id="KW-0812">Transmembrane</keyword>
<organism evidence="2 3">
    <name type="scientific">Mucilaginibacter straminoryzae</name>
    <dbReference type="NCBI Taxonomy" id="2932774"/>
    <lineage>
        <taxon>Bacteria</taxon>
        <taxon>Pseudomonadati</taxon>
        <taxon>Bacteroidota</taxon>
        <taxon>Sphingobacteriia</taxon>
        <taxon>Sphingobacteriales</taxon>
        <taxon>Sphingobacteriaceae</taxon>
        <taxon>Mucilaginibacter</taxon>
    </lineage>
</organism>
<name>A0A9X1X442_9SPHI</name>
<feature type="transmembrane region" description="Helical" evidence="1">
    <location>
        <begin position="20"/>
        <end position="41"/>
    </location>
</feature>
<evidence type="ECO:0000313" key="2">
    <source>
        <dbReference type="EMBL" id="MCJ8210611.1"/>
    </source>
</evidence>
<evidence type="ECO:0000256" key="1">
    <source>
        <dbReference type="SAM" id="Phobius"/>
    </source>
</evidence>
<sequence>MAKNFIGMNAYNIVKYLHSGFRFVVIILLVLAILQSLSGWLGRRRYTEGNRKLNLFAMISAHTQLLIGLILYFLSPFVQFNSSTMKTPLTRFWTMEHITMMIIALVLITIGHSRSKKLNAPEAKHKSIAIFYIIAMILIILAIVLSPDHRPFFGITA</sequence>
<feature type="transmembrane region" description="Helical" evidence="1">
    <location>
        <begin position="53"/>
        <end position="74"/>
    </location>
</feature>
<dbReference type="RefSeq" id="WP_245130449.1">
    <property type="nucleotide sequence ID" value="NZ_JALJEJ010000005.1"/>
</dbReference>
<protein>
    <submittedName>
        <fullName evidence="2">Cytochrome B</fullName>
    </submittedName>
</protein>
<comment type="caution">
    <text evidence="2">The sequence shown here is derived from an EMBL/GenBank/DDBJ whole genome shotgun (WGS) entry which is preliminary data.</text>
</comment>